<dbReference type="Proteomes" id="UP001500034">
    <property type="component" value="Unassembled WGS sequence"/>
</dbReference>
<accession>A0ABP7NSX2</accession>
<dbReference type="InterPro" id="IPR007278">
    <property type="entry name" value="DUF397"/>
</dbReference>
<keyword evidence="3" id="KW-1185">Reference proteome</keyword>
<evidence type="ECO:0000313" key="3">
    <source>
        <dbReference type="Proteomes" id="UP001500034"/>
    </source>
</evidence>
<sequence>MNRDLRWFKSTYSGTEGGNCLEVALDWRKSGHSDSQGGSCVEVAPCPHTIHVRDSKLGPRSPRFSVDGAAWGAFVAYARTGA</sequence>
<name>A0ABP7NSX2_9ACTN</name>
<feature type="domain" description="DUF397" evidence="1">
    <location>
        <begin position="26"/>
        <end position="79"/>
    </location>
</feature>
<evidence type="ECO:0000313" key="2">
    <source>
        <dbReference type="EMBL" id="GAA3953529.1"/>
    </source>
</evidence>
<dbReference type="EMBL" id="BAABCQ010000004">
    <property type="protein sequence ID" value="GAA3953529.1"/>
    <property type="molecule type" value="Genomic_DNA"/>
</dbReference>
<gene>
    <name evidence="2" type="ORF">GCM10022384_03770</name>
</gene>
<protein>
    <submittedName>
        <fullName evidence="2">DUF397 domain-containing protein</fullName>
    </submittedName>
</protein>
<reference evidence="3" key="1">
    <citation type="journal article" date="2019" name="Int. J. Syst. Evol. Microbiol.">
        <title>The Global Catalogue of Microorganisms (GCM) 10K type strain sequencing project: providing services to taxonomists for standard genome sequencing and annotation.</title>
        <authorList>
            <consortium name="The Broad Institute Genomics Platform"/>
            <consortium name="The Broad Institute Genome Sequencing Center for Infectious Disease"/>
            <person name="Wu L."/>
            <person name="Ma J."/>
        </authorList>
    </citation>
    <scope>NUCLEOTIDE SEQUENCE [LARGE SCALE GENOMIC DNA]</scope>
    <source>
        <strain evidence="3">JCM 17027</strain>
    </source>
</reference>
<organism evidence="2 3">
    <name type="scientific">Streptomyces marokkonensis</name>
    <dbReference type="NCBI Taxonomy" id="324855"/>
    <lineage>
        <taxon>Bacteria</taxon>
        <taxon>Bacillati</taxon>
        <taxon>Actinomycetota</taxon>
        <taxon>Actinomycetes</taxon>
        <taxon>Kitasatosporales</taxon>
        <taxon>Streptomycetaceae</taxon>
        <taxon>Streptomyces</taxon>
    </lineage>
</organism>
<dbReference type="RefSeq" id="WP_345588517.1">
    <property type="nucleotide sequence ID" value="NZ_BAABCQ010000004.1"/>
</dbReference>
<comment type="caution">
    <text evidence="2">The sequence shown here is derived from an EMBL/GenBank/DDBJ whole genome shotgun (WGS) entry which is preliminary data.</text>
</comment>
<proteinExistence type="predicted"/>
<feature type="domain" description="DUF397" evidence="1">
    <location>
        <begin position="5"/>
        <end position="24"/>
    </location>
</feature>
<evidence type="ECO:0000259" key="1">
    <source>
        <dbReference type="Pfam" id="PF04149"/>
    </source>
</evidence>
<dbReference type="Pfam" id="PF04149">
    <property type="entry name" value="DUF397"/>
    <property type="match status" value="2"/>
</dbReference>